<proteinExistence type="predicted"/>
<accession>A0A2S6I7T5</accession>
<keyword evidence="2" id="KW-1185">Reference proteome</keyword>
<reference evidence="1 2" key="1">
    <citation type="submission" date="2018-02" db="EMBL/GenBank/DDBJ databases">
        <title>Genomic Encyclopedia of Archaeal and Bacterial Type Strains, Phase II (KMG-II): from individual species to whole genera.</title>
        <authorList>
            <person name="Goeker M."/>
        </authorList>
    </citation>
    <scope>NUCLEOTIDE SEQUENCE [LARGE SCALE GENOMIC DNA]</scope>
    <source>
        <strain evidence="1 2">DSM 29526</strain>
    </source>
</reference>
<sequence length="175" mass="19350">MVKVQNWLAEGNYRADADRVLQRVLDAPEHVGELMQIVLEGSDAAQVNRASMVVGNLGRIQPGWLTPYLDAMLEALDQPRFPSVGRNLLRYLSELPSDAIPERLHGKLVDLALRITDDPEAAVANRVFAMQVVANFCDLYPDLAGELRACLTHHIPNGSPGFRSRGRKILSSLPE</sequence>
<evidence type="ECO:0000313" key="2">
    <source>
        <dbReference type="Proteomes" id="UP000237662"/>
    </source>
</evidence>
<evidence type="ECO:0008006" key="3">
    <source>
        <dbReference type="Google" id="ProtNLM"/>
    </source>
</evidence>
<dbReference type="AlphaFoldDB" id="A0A2S6I7T5"/>
<dbReference type="EMBL" id="PTJC01000005">
    <property type="protein sequence ID" value="PPK87566.1"/>
    <property type="molecule type" value="Genomic_DNA"/>
</dbReference>
<name>A0A2S6I7T5_9BACT</name>
<evidence type="ECO:0000313" key="1">
    <source>
        <dbReference type="EMBL" id="PPK87566.1"/>
    </source>
</evidence>
<dbReference type="Proteomes" id="UP000237662">
    <property type="component" value="Unassembled WGS sequence"/>
</dbReference>
<organism evidence="1 2">
    <name type="scientific">Neolewinella xylanilytica</name>
    <dbReference type="NCBI Taxonomy" id="1514080"/>
    <lineage>
        <taxon>Bacteria</taxon>
        <taxon>Pseudomonadati</taxon>
        <taxon>Bacteroidota</taxon>
        <taxon>Saprospiria</taxon>
        <taxon>Saprospirales</taxon>
        <taxon>Lewinellaceae</taxon>
        <taxon>Neolewinella</taxon>
    </lineage>
</organism>
<gene>
    <name evidence="1" type="ORF">CLV84_0509</name>
</gene>
<comment type="caution">
    <text evidence="1">The sequence shown here is derived from an EMBL/GenBank/DDBJ whole genome shotgun (WGS) entry which is preliminary data.</text>
</comment>
<protein>
    <recommendedName>
        <fullName evidence="3">HEAT repeat protein</fullName>
    </recommendedName>
</protein>